<dbReference type="PANTHER" id="PTHR36492:SF2">
    <property type="entry name" value="[ACYL-CARRIER-PROTEIN] PHOSPHODIESTERASE PPTH"/>
    <property type="match status" value="1"/>
</dbReference>
<dbReference type="InterPro" id="IPR029052">
    <property type="entry name" value="Metallo-depent_PP-like"/>
</dbReference>
<feature type="compositionally biased region" description="Low complexity" evidence="1">
    <location>
        <begin position="208"/>
        <end position="227"/>
    </location>
</feature>
<dbReference type="AlphaFoldDB" id="A0AAD7UN20"/>
<organism evidence="3 4">
    <name type="scientific">Chrysophaeum taylorii</name>
    <dbReference type="NCBI Taxonomy" id="2483200"/>
    <lineage>
        <taxon>Eukaryota</taxon>
        <taxon>Sar</taxon>
        <taxon>Stramenopiles</taxon>
        <taxon>Ochrophyta</taxon>
        <taxon>Pelagophyceae</taxon>
        <taxon>Pelagomonadales</taxon>
        <taxon>Pelagomonadaceae</taxon>
        <taxon>Chrysophaeum</taxon>
    </lineage>
</organism>
<dbReference type="Proteomes" id="UP001230188">
    <property type="component" value="Unassembled WGS sequence"/>
</dbReference>
<dbReference type="Gene3D" id="3.60.21.10">
    <property type="match status" value="1"/>
</dbReference>
<reference evidence="3" key="1">
    <citation type="submission" date="2023-01" db="EMBL/GenBank/DDBJ databases">
        <title>Metagenome sequencing of chrysophaentin producing Chrysophaeum taylorii.</title>
        <authorList>
            <person name="Davison J."/>
            <person name="Bewley C."/>
        </authorList>
    </citation>
    <scope>NUCLEOTIDE SEQUENCE</scope>
    <source>
        <strain evidence="3">NIES-1699</strain>
    </source>
</reference>
<dbReference type="SUPFAM" id="SSF56300">
    <property type="entry name" value="Metallo-dependent phosphatases"/>
    <property type="match status" value="1"/>
</dbReference>
<evidence type="ECO:0000259" key="2">
    <source>
        <dbReference type="Pfam" id="PF00149"/>
    </source>
</evidence>
<proteinExistence type="predicted"/>
<feature type="region of interest" description="Disordered" evidence="1">
    <location>
        <begin position="201"/>
        <end position="233"/>
    </location>
</feature>
<accession>A0AAD7UN20</accession>
<gene>
    <name evidence="3" type="ORF">CTAYLR_003700</name>
</gene>
<name>A0AAD7UN20_9STRA</name>
<dbReference type="Pfam" id="PF00149">
    <property type="entry name" value="Metallophos"/>
    <property type="match status" value="1"/>
</dbReference>
<dbReference type="GO" id="GO:0016787">
    <property type="term" value="F:hydrolase activity"/>
    <property type="evidence" value="ECO:0007669"/>
    <property type="project" value="InterPro"/>
</dbReference>
<keyword evidence="4" id="KW-1185">Reference proteome</keyword>
<sequence length="520" mass="57740">MHEELASLELPKPIHRSITVAHLRCAATLLRDGYCTSDEAFRLDEMVRAVSATKNHETVAEGLLRLAETYGDCPGSGIEAARGAMERGLVATDTARIRARSAERTARLCRALGDRVRSGDIEAPLLARLLDDSSLVLGTGDVPARLAALETMCVATARLVLNRDDARPTLSRAEMLQLKHVVNSVATCVFAPFNKRGPPLLVEDDVSPTDSVSSNNTDSSNNTNSRPRSLDSRINGWHDPVRVFEEMRAKRRGARLRCRRVWCASDLHVDCAANYERLLSFEAHPEDALIVAGDVATSLDVLEDALSCLRRKFKEVFFVVGNHELWLGKSRPDVRTSIDKLFKIIDLCDDLGVRTDPAFVAPELLVVPLYSWYRRFDGADHAGHLLEYFDVACKWPWPGGSLDDRTADFFMALNEGTLKWVDENARRPDDATVLSFSHFVPKVPVLFPGFVAFRHVMGCPELDAQIDRLDPRVHVFGHSHLNVDEILGSTRFVQHALGHPADGTHDLTTFAPLLVWTTPV</sequence>
<protein>
    <recommendedName>
        <fullName evidence="2">Calcineurin-like phosphoesterase domain-containing protein</fullName>
    </recommendedName>
</protein>
<dbReference type="PANTHER" id="PTHR36492">
    <property type="match status" value="1"/>
</dbReference>
<dbReference type="InterPro" id="IPR004843">
    <property type="entry name" value="Calcineurin-like_PHP"/>
</dbReference>
<comment type="caution">
    <text evidence="3">The sequence shown here is derived from an EMBL/GenBank/DDBJ whole genome shotgun (WGS) entry which is preliminary data.</text>
</comment>
<evidence type="ECO:0000313" key="4">
    <source>
        <dbReference type="Proteomes" id="UP001230188"/>
    </source>
</evidence>
<dbReference type="InterPro" id="IPR052963">
    <property type="entry name" value="Pantetheine_PDE"/>
</dbReference>
<dbReference type="EMBL" id="JAQMWT010000047">
    <property type="protein sequence ID" value="KAJ8612533.1"/>
    <property type="molecule type" value="Genomic_DNA"/>
</dbReference>
<feature type="domain" description="Calcineurin-like phosphoesterase" evidence="2">
    <location>
        <begin position="260"/>
        <end position="480"/>
    </location>
</feature>
<evidence type="ECO:0000256" key="1">
    <source>
        <dbReference type="SAM" id="MobiDB-lite"/>
    </source>
</evidence>
<evidence type="ECO:0000313" key="3">
    <source>
        <dbReference type="EMBL" id="KAJ8612533.1"/>
    </source>
</evidence>